<evidence type="ECO:0000313" key="11">
    <source>
        <dbReference type="Proteomes" id="UP001244341"/>
    </source>
</evidence>
<feature type="compositionally biased region" description="Acidic residues" evidence="6">
    <location>
        <begin position="257"/>
        <end position="287"/>
    </location>
</feature>
<dbReference type="SMART" id="SM00333">
    <property type="entry name" value="TUDOR"/>
    <property type="match status" value="1"/>
</dbReference>
<dbReference type="CDD" id="cd20404">
    <property type="entry name" value="Tudor_Agenet_AtEML-like"/>
    <property type="match status" value="1"/>
</dbReference>
<dbReference type="InterPro" id="IPR000432">
    <property type="entry name" value="DNA_mismatch_repair_MutS_C"/>
</dbReference>
<gene>
    <name evidence="10" type="ORF">OEZ85_008268</name>
</gene>
<feature type="compositionally biased region" description="Acidic residues" evidence="6">
    <location>
        <begin position="228"/>
        <end position="239"/>
    </location>
</feature>
<dbReference type="InterPro" id="IPR007861">
    <property type="entry name" value="DNA_mismatch_repair_MutS_clamp"/>
</dbReference>
<evidence type="ECO:0000256" key="3">
    <source>
        <dbReference type="ARBA" id="ARBA00022763"/>
    </source>
</evidence>
<dbReference type="Gene3D" id="1.10.1420.10">
    <property type="match status" value="2"/>
</dbReference>
<dbReference type="InterPro" id="IPR036678">
    <property type="entry name" value="MutS_con_dom_sf"/>
</dbReference>
<accession>A0ABY8TIP6</accession>
<dbReference type="SUPFAM" id="SSF63748">
    <property type="entry name" value="Tudor/PWWP/MBT"/>
    <property type="match status" value="1"/>
</dbReference>
<reference evidence="10 11" key="1">
    <citation type="submission" date="2023-05" db="EMBL/GenBank/DDBJ databases">
        <title>A 100% complete, gapless, phased diploid assembly of the Scenedesmus obliquus UTEX 3031 genome.</title>
        <authorList>
            <person name="Biondi T.C."/>
            <person name="Hanschen E.R."/>
            <person name="Kwon T."/>
            <person name="Eng W."/>
            <person name="Kruse C.P.S."/>
            <person name="Koehler S.I."/>
            <person name="Kunde Y."/>
            <person name="Gleasner C.D."/>
            <person name="You Mak K.T."/>
            <person name="Polle J."/>
            <person name="Hovde B.T."/>
            <person name="Starkenburg S.R."/>
        </authorList>
    </citation>
    <scope>NUCLEOTIDE SEQUENCE [LARGE SCALE GENOMIC DNA]</scope>
    <source>
        <strain evidence="10 11">DOE0152z</strain>
    </source>
</reference>
<evidence type="ECO:0000256" key="2">
    <source>
        <dbReference type="ARBA" id="ARBA00022741"/>
    </source>
</evidence>
<feature type="compositionally biased region" description="Polar residues" evidence="6">
    <location>
        <begin position="324"/>
        <end position="338"/>
    </location>
</feature>
<feature type="compositionally biased region" description="Low complexity" evidence="6">
    <location>
        <begin position="1403"/>
        <end position="1412"/>
    </location>
</feature>
<dbReference type="SMART" id="SM00534">
    <property type="entry name" value="MUTSac"/>
    <property type="match status" value="1"/>
</dbReference>
<dbReference type="SUPFAM" id="SSF52540">
    <property type="entry name" value="P-loop containing nucleoside triphosphate hydrolases"/>
    <property type="match status" value="1"/>
</dbReference>
<evidence type="ECO:0000256" key="1">
    <source>
        <dbReference type="ARBA" id="ARBA00006271"/>
    </source>
</evidence>
<name>A0ABY8TIP6_TETOB</name>
<dbReference type="InterPro" id="IPR016151">
    <property type="entry name" value="DNA_mismatch_repair_MutS_N"/>
</dbReference>
<sequence>MGKQSEKATPQNSGMKQKSISSFFAAKPKPKTSPSKKPGVKAAPASGKENSKQPASTATAAPAGTPAPAKPAAEQQAPPPAAAAAGKPPAVLGSSSASGQQSAGSGKDSAAAVTRQPAQLQQQHEEATPLPSKVMAAAAPGADLDHGDGAGEAIVGRRLKVFWPKDKAWYQGSIQAYKDSKHRVLYDDGDEEWLDLAQERHRLLRGSSGGPGAAAAAARRKRRAVLASDDEGDDDAADADDAKEGSDSDSDFSAGGADEDSDEPMEDLEQEAAEDDDDDAAGSDGEDGSAAASGSKRKRAGGKAASCKRSTSTTTPAGKAAAGRTSSIHQQQPPSSAGHTPMDRFSCGSKATPQQGFPGFTPPPTAGGDGGTPSAKLGLFRTASKDSRGVERATPSPLPGGSGSAAALEQLQQQRLDSLTPDSRAKAVLQGALDLTPAAEGAKAEPSMVLGVLASGGAEAARFAARMAERFPFLHPDRIKDQANRRPDHPEYNPRTLLIPNAASWFKQAKVTEAQQQWWNFKATNFDSVLLFKVGKFYEMFEMDAFVGVDVLGLSFMKGEQPHAGFPEAAYHAMAEQLARAGYRVVVVEQTETPEQLKQRNSARKPGQKAASVVERQAVAVLSRGTLMDPEMVAGHPDAAYVLAVVEVTDGSGHDAPFIGACALDTAAGQVLLGSWRDDEVRLKLRTQLTGLRPVEVVLPRRGSGAMSATTSRLVRCGGSRGPAPALNELPASSADTEAALQALATHFPEGKLPPVLEQLQQQYKAGQQQGSASAAADAHAAKVAEAGLGAFGLLVQFLSSNMLDAALLPNARYEPLCEGASGSDEPVAMELNGAALEGLEVLENALGGPQGSLLGLLDHCATPFGRRRLRRWLTRPLFRTKDIERRQDAVEELMGSGSAAVGSARRALAGVSDLERCLARLAASVGRAGSGGSSSGGFGREAAHVVLYEDVARRRVKVLVGAMRDLQALADALAAFGELSLSSELLLALADPERWSDFKARLADMQAAAEWGEAERQGVVRPSKAGVDPAYDAAKAAVEEADRDLQAYLARVRKQLDCRSVSYVSVNKDSHVLEVPEAACGSVPPVLLLVGQKKGFKRYSSEELQGLVAARTAKEEAREAVEAGVLQALERLFVSHGELWSSAIEAVAVLDCLMALAGAAQAADGEMCRPKLLPPGPEGAGMFRASQLRHPAGLASTGCGSFVPNDIALGGDAPGFILLTGPNMGGKSTLLRQVCLAAVLAQVGAMVPARSLELTPMDGCYVRMGARDAILAGQSTFFIEMAETAAMLGRASSRSLVALDELGRGTATLDGAAIAAAVLDHLAHSTRCCGLFATHYHQLAAQHAADPQVAIMHMACAVAEQPEVAEHMACAVAEQPEVAEHMACAVAEQPEVAEHMACAVAEQPEQQQQQDAGEEGGTRRAAPADGGVAEVTFLYKLTAGACPKSYGTNVARLAGLPGSVVARAGVMSASREALATRGQQPAAAAAGAPDAMEVDAEAAEQPQPAAAAQGAGELQQVAALLGSVRSQLQQLKGAARDDAAAGGVVQQLAELQQRAAVLCK</sequence>
<protein>
    <recommendedName>
        <fullName evidence="12">DNA mismatch repair protein</fullName>
    </recommendedName>
</protein>
<dbReference type="Pfam" id="PF05192">
    <property type="entry name" value="MutS_III"/>
    <property type="match status" value="1"/>
</dbReference>
<dbReference type="InterPro" id="IPR007695">
    <property type="entry name" value="DNA_mismatch_repair_MutS-lik_N"/>
</dbReference>
<keyword evidence="4" id="KW-0067">ATP-binding</keyword>
<evidence type="ECO:0000259" key="7">
    <source>
        <dbReference type="SMART" id="SM00333"/>
    </source>
</evidence>
<dbReference type="Gene3D" id="3.40.50.300">
    <property type="entry name" value="P-loop containing nucleotide triphosphate hydrolases"/>
    <property type="match status" value="1"/>
</dbReference>
<dbReference type="InterPro" id="IPR045076">
    <property type="entry name" value="MutS"/>
</dbReference>
<comment type="similarity">
    <text evidence="1">Belongs to the DNA mismatch repair MutS family.</text>
</comment>
<dbReference type="InterPro" id="IPR007696">
    <property type="entry name" value="DNA_mismatch_repair_MutS_core"/>
</dbReference>
<dbReference type="InterPro" id="IPR002999">
    <property type="entry name" value="Tudor"/>
</dbReference>
<proteinExistence type="inferred from homology"/>
<keyword evidence="11" id="KW-1185">Reference proteome</keyword>
<feature type="region of interest" description="Disordered" evidence="6">
    <location>
        <begin position="1"/>
        <end position="149"/>
    </location>
</feature>
<dbReference type="Gene3D" id="2.30.30.140">
    <property type="match status" value="1"/>
</dbReference>
<evidence type="ECO:0000313" key="10">
    <source>
        <dbReference type="EMBL" id="WIA08847.1"/>
    </source>
</evidence>
<feature type="region of interest" description="Disordered" evidence="6">
    <location>
        <begin position="1403"/>
        <end position="1424"/>
    </location>
</feature>
<dbReference type="Pfam" id="PF00488">
    <property type="entry name" value="MutS_V"/>
    <property type="match status" value="1"/>
</dbReference>
<dbReference type="PANTHER" id="PTHR11361:SF148">
    <property type="entry name" value="DNA MISMATCH REPAIR PROTEIN MSH6"/>
    <property type="match status" value="1"/>
</dbReference>
<feature type="compositionally biased region" description="Polar residues" evidence="6">
    <location>
        <begin position="7"/>
        <end position="22"/>
    </location>
</feature>
<dbReference type="Pfam" id="PF01624">
    <property type="entry name" value="MutS_I"/>
    <property type="match status" value="1"/>
</dbReference>
<evidence type="ECO:0000256" key="4">
    <source>
        <dbReference type="ARBA" id="ARBA00022840"/>
    </source>
</evidence>
<keyword evidence="2" id="KW-0547">Nucleotide-binding</keyword>
<feature type="compositionally biased region" description="Low complexity" evidence="6">
    <location>
        <begin position="1479"/>
        <end position="1492"/>
    </location>
</feature>
<feature type="domain" description="DNA mismatch repair protein MutS core" evidence="8">
    <location>
        <begin position="849"/>
        <end position="1197"/>
    </location>
</feature>
<feature type="region of interest" description="Disordered" evidence="6">
    <location>
        <begin position="203"/>
        <end position="404"/>
    </location>
</feature>
<feature type="domain" description="DNA mismatch repair proteins mutS family" evidence="9">
    <location>
        <begin position="1215"/>
        <end position="1470"/>
    </location>
</feature>
<dbReference type="EMBL" id="CP126208">
    <property type="protein sequence ID" value="WIA08847.1"/>
    <property type="molecule type" value="Genomic_DNA"/>
</dbReference>
<feature type="domain" description="Tudor" evidence="7">
    <location>
        <begin position="151"/>
        <end position="207"/>
    </location>
</feature>
<dbReference type="InterPro" id="IPR036187">
    <property type="entry name" value="DNA_mismatch_repair_MutS_sf"/>
</dbReference>
<dbReference type="Pfam" id="PF05190">
    <property type="entry name" value="MutS_IV"/>
    <property type="match status" value="1"/>
</dbReference>
<evidence type="ECO:0008006" key="12">
    <source>
        <dbReference type="Google" id="ProtNLM"/>
    </source>
</evidence>
<keyword evidence="5" id="KW-0238">DNA-binding</keyword>
<dbReference type="SUPFAM" id="SSF55271">
    <property type="entry name" value="DNA repair protein MutS, domain I"/>
    <property type="match status" value="1"/>
</dbReference>
<evidence type="ECO:0000259" key="8">
    <source>
        <dbReference type="SMART" id="SM00533"/>
    </source>
</evidence>
<evidence type="ECO:0000256" key="6">
    <source>
        <dbReference type="SAM" id="MobiDB-lite"/>
    </source>
</evidence>
<dbReference type="Gene3D" id="3.40.1170.10">
    <property type="entry name" value="DNA repair protein MutS, domain I"/>
    <property type="match status" value="1"/>
</dbReference>
<keyword evidence="3" id="KW-0227">DNA damage</keyword>
<feature type="region of interest" description="Disordered" evidence="6">
    <location>
        <begin position="1479"/>
        <end position="1503"/>
    </location>
</feature>
<dbReference type="SUPFAM" id="SSF48334">
    <property type="entry name" value="DNA repair protein MutS, domain III"/>
    <property type="match status" value="1"/>
</dbReference>
<evidence type="ECO:0000259" key="9">
    <source>
        <dbReference type="SMART" id="SM00534"/>
    </source>
</evidence>
<dbReference type="PANTHER" id="PTHR11361">
    <property type="entry name" value="DNA MISMATCH REPAIR PROTEIN MUTS FAMILY MEMBER"/>
    <property type="match status" value="1"/>
</dbReference>
<organism evidence="10 11">
    <name type="scientific">Tetradesmus obliquus</name>
    <name type="common">Green alga</name>
    <name type="synonym">Acutodesmus obliquus</name>
    <dbReference type="NCBI Taxonomy" id="3088"/>
    <lineage>
        <taxon>Eukaryota</taxon>
        <taxon>Viridiplantae</taxon>
        <taxon>Chlorophyta</taxon>
        <taxon>core chlorophytes</taxon>
        <taxon>Chlorophyceae</taxon>
        <taxon>CS clade</taxon>
        <taxon>Sphaeropleales</taxon>
        <taxon>Scenedesmaceae</taxon>
        <taxon>Tetradesmus</taxon>
    </lineage>
</organism>
<feature type="compositionally biased region" description="Low complexity" evidence="6">
    <location>
        <begin position="54"/>
        <end position="112"/>
    </location>
</feature>
<dbReference type="Gene3D" id="3.30.420.110">
    <property type="entry name" value="MutS, connector domain"/>
    <property type="match status" value="1"/>
</dbReference>
<dbReference type="InterPro" id="IPR027417">
    <property type="entry name" value="P-loop_NTPase"/>
</dbReference>
<dbReference type="SMART" id="SM00533">
    <property type="entry name" value="MUTSd"/>
    <property type="match status" value="1"/>
</dbReference>
<evidence type="ECO:0000256" key="5">
    <source>
        <dbReference type="ARBA" id="ARBA00023125"/>
    </source>
</evidence>
<dbReference type="Proteomes" id="UP001244341">
    <property type="component" value="Chromosome 1b"/>
</dbReference>